<feature type="compositionally biased region" description="Pro residues" evidence="2">
    <location>
        <begin position="498"/>
        <end position="507"/>
    </location>
</feature>
<proteinExistence type="predicted"/>
<feature type="compositionally biased region" description="Polar residues" evidence="2">
    <location>
        <begin position="24"/>
        <end position="34"/>
    </location>
</feature>
<feature type="compositionally biased region" description="Basic and acidic residues" evidence="2">
    <location>
        <begin position="771"/>
        <end position="784"/>
    </location>
</feature>
<feature type="compositionally biased region" description="Basic and acidic residues" evidence="2">
    <location>
        <begin position="543"/>
        <end position="562"/>
    </location>
</feature>
<feature type="compositionally biased region" description="Pro residues" evidence="2">
    <location>
        <begin position="190"/>
        <end position="201"/>
    </location>
</feature>
<feature type="region of interest" description="Disordered" evidence="2">
    <location>
        <begin position="80"/>
        <end position="216"/>
    </location>
</feature>
<feature type="compositionally biased region" description="Polar residues" evidence="2">
    <location>
        <begin position="925"/>
        <end position="935"/>
    </location>
</feature>
<feature type="compositionally biased region" description="Basic and acidic residues" evidence="2">
    <location>
        <begin position="714"/>
        <end position="737"/>
    </location>
</feature>
<feature type="compositionally biased region" description="Basic and acidic residues" evidence="2">
    <location>
        <begin position="652"/>
        <end position="663"/>
    </location>
</feature>
<feature type="region of interest" description="Disordered" evidence="2">
    <location>
        <begin position="1"/>
        <end position="52"/>
    </location>
</feature>
<dbReference type="AlphaFoldDB" id="A0A0G4FH17"/>
<feature type="compositionally biased region" description="Low complexity" evidence="2">
    <location>
        <begin position="637"/>
        <end position="649"/>
    </location>
</feature>
<feature type="region of interest" description="Disordered" evidence="2">
    <location>
        <begin position="357"/>
        <end position="425"/>
    </location>
</feature>
<feature type="compositionally biased region" description="Low complexity" evidence="2">
    <location>
        <begin position="384"/>
        <end position="393"/>
    </location>
</feature>
<evidence type="ECO:0000256" key="1">
    <source>
        <dbReference type="SAM" id="Coils"/>
    </source>
</evidence>
<feature type="compositionally biased region" description="Basic and acidic residues" evidence="2">
    <location>
        <begin position="901"/>
        <end position="922"/>
    </location>
</feature>
<protein>
    <submittedName>
        <fullName evidence="3">Uncharacterized protein</fullName>
    </submittedName>
</protein>
<feature type="compositionally biased region" description="Polar residues" evidence="2">
    <location>
        <begin position="529"/>
        <end position="540"/>
    </location>
</feature>
<accession>A0A0G4FH17</accession>
<feature type="compositionally biased region" description="Polar residues" evidence="2">
    <location>
        <begin position="510"/>
        <end position="521"/>
    </location>
</feature>
<feature type="compositionally biased region" description="Basic and acidic residues" evidence="2">
    <location>
        <begin position="81"/>
        <end position="110"/>
    </location>
</feature>
<feature type="compositionally biased region" description="Polar residues" evidence="2">
    <location>
        <begin position="145"/>
        <end position="157"/>
    </location>
</feature>
<evidence type="ECO:0000313" key="3">
    <source>
        <dbReference type="EMBL" id="CEM12151.1"/>
    </source>
</evidence>
<name>A0A0G4FH17_9ALVE</name>
<gene>
    <name evidence="3" type="ORF">Cvel_3300</name>
</gene>
<evidence type="ECO:0000256" key="2">
    <source>
        <dbReference type="SAM" id="MobiDB-lite"/>
    </source>
</evidence>
<organism evidence="3">
    <name type="scientific">Chromera velia CCMP2878</name>
    <dbReference type="NCBI Taxonomy" id="1169474"/>
    <lineage>
        <taxon>Eukaryota</taxon>
        <taxon>Sar</taxon>
        <taxon>Alveolata</taxon>
        <taxon>Colpodellida</taxon>
        <taxon>Chromeraceae</taxon>
        <taxon>Chromera</taxon>
    </lineage>
</organism>
<feature type="region of interest" description="Disordered" evidence="2">
    <location>
        <begin position="637"/>
        <end position="995"/>
    </location>
</feature>
<dbReference type="EMBL" id="CDMZ01000341">
    <property type="protein sequence ID" value="CEM12151.1"/>
    <property type="molecule type" value="Genomic_DNA"/>
</dbReference>
<feature type="compositionally biased region" description="Low complexity" evidence="2">
    <location>
        <begin position="847"/>
        <end position="856"/>
    </location>
</feature>
<reference evidence="3" key="1">
    <citation type="submission" date="2014-11" db="EMBL/GenBank/DDBJ databases">
        <authorList>
            <person name="Otto D Thomas"/>
            <person name="Naeem Raeece"/>
        </authorList>
    </citation>
    <scope>NUCLEOTIDE SEQUENCE</scope>
</reference>
<feature type="region of interest" description="Disordered" evidence="2">
    <location>
        <begin position="439"/>
        <end position="580"/>
    </location>
</feature>
<feature type="compositionally biased region" description="Basic and acidic residues" evidence="2">
    <location>
        <begin position="163"/>
        <end position="172"/>
    </location>
</feature>
<sequence length="1173" mass="127821">MQTSYAALHGEHRKASRTVEGVPHQSQSHRAAQTESKKAHAPESRPAQAVSHQVYVPPRSMSDPRALLPSVDQQRLLFRTDPQKIARQQKEAARRAESESEEAQRVEFRIKSKAASATGRQGSSLRPIVFSRPPSTIAEEPPKLNTLTRAKTRTSPSRQRRAAAREAVEHAKALRRHKATAASDHLAEAPRPPPSPSPVPVALPAETGRGKESQLEAHAKTSILKAAELDECLRLMRIVTALRDRMEMFESSARVRERQWADERALSEYRIGRAEKANAEWAEKWEGEQRTRALFLEDMQRRLDAQIAALEEKTREAERVQSMNVRLALRLLLAEASARAWRRRSHILEEEIVQETSKVGDGAQRLSNGEAAAASFRQSRPGDSRLLSPSPRSSMHRVLVGGTEESSPSPFAVDGGRGGPLASGGSLVEAVQRSQFVQTGRTGEDGAKARTTHTTMPPHFLPESHAVNLGEGRELREDLSPSPSALSPQRRAISPDRIAPPVPPLPSPSRNEQTFTRTSQMRHPLSPETLESSLQRNETYTCDDARRSQEADLRMSTAEKDRHNRSRSLPSGSSRERESQIARRMGALRHRFHSNINTVPESVRASLGVGGFHRPFPSPVPPSRSSAFGGLLLSPLLSAASPGPTDPLTGGDGERERERGVEEGKEEEDPVHIALPSRTNEDTLPSEQAQPPRLHVHPPSEVPNDRAVAPDLDSQEKKREKRVDHSSLWGREKREPLSLKSLGDVPCPQPQPPSLGAIVAPAVHTESFHPLTRDSDSRSRDARQVQKGPGSDGEGPRPRQPRPSLSLAQSDTDKTPPETPTDPFTEPPRLNENTWEDDTRKGPVSPLPSSLAALPPCTERERERGKPVHPPARSGDNPLAGTHKQAPLPVPLSLNAGSRPRRSESDREGRCAREEGMEKGAERSAGSSPAFSFSLSVGRKEKGEGCPGKIVDSAEDGGRNGAVISSCRKGDGLPPPQSASSAPDGLTGKFPSLREPNLSLGVRVGEGLREVGVAPPDLGALPDVPFSAEARDRGDVFGQVSSTERRLTAPHRKMFEQEGVVERVGVMARVPVQVPSVGQMGVDFHSSPHRVNARGVAPLPSFGGLAVAQSEASRPVVSRDSAAAAAAVTELGGGSRRDRRATEEDFEFLARLRSVEQRLRAVMAGETKEYSHR</sequence>
<keyword evidence="1" id="KW-0175">Coiled coil</keyword>
<feature type="coiled-coil region" evidence="1">
    <location>
        <begin position="293"/>
        <end position="320"/>
    </location>
</feature>
<dbReference type="VEuPathDB" id="CryptoDB:Cvel_3300"/>